<sequence>MKPAKRNSTKRQRGDALLESLVAVALLGIIGLGLCYALGRAMVAQKYQKAQSLTVQAVRSTLQSQGVASACPTSGSNSSTQSISLSLSDSISLSNVQKSCTIAAVTVSVNGVTKTAQLPLVRYAVDAQTLLGPGTLMLGNQ</sequence>
<accession>A0ABU3P6I1</accession>
<gene>
    <name evidence="2" type="ORF">RQP53_02590</name>
</gene>
<keyword evidence="1" id="KW-0812">Transmembrane</keyword>
<evidence type="ECO:0000256" key="1">
    <source>
        <dbReference type="SAM" id="Phobius"/>
    </source>
</evidence>
<keyword evidence="3" id="KW-1185">Reference proteome</keyword>
<keyword evidence="1" id="KW-1133">Transmembrane helix</keyword>
<protein>
    <submittedName>
        <fullName evidence="2">Type II secretion system protein</fullName>
    </submittedName>
</protein>
<dbReference type="EMBL" id="JAVXZY010000001">
    <property type="protein sequence ID" value="MDT8998158.1"/>
    <property type="molecule type" value="Genomic_DNA"/>
</dbReference>
<reference evidence="2" key="1">
    <citation type="submission" date="2023-09" db="EMBL/GenBank/DDBJ databases">
        <title>Paucibacter sp. APW11 Genome sequencing and assembly.</title>
        <authorList>
            <person name="Kim I."/>
        </authorList>
    </citation>
    <scope>NUCLEOTIDE SEQUENCE</scope>
    <source>
        <strain evidence="2">APW11</strain>
    </source>
</reference>
<dbReference type="Proteomes" id="UP001246372">
    <property type="component" value="Unassembled WGS sequence"/>
</dbReference>
<name>A0ABU3P6I1_9BURK</name>
<organism evidence="2 3">
    <name type="scientific">Roseateles aquae</name>
    <dbReference type="NCBI Taxonomy" id="3077235"/>
    <lineage>
        <taxon>Bacteria</taxon>
        <taxon>Pseudomonadati</taxon>
        <taxon>Pseudomonadota</taxon>
        <taxon>Betaproteobacteria</taxon>
        <taxon>Burkholderiales</taxon>
        <taxon>Sphaerotilaceae</taxon>
        <taxon>Roseateles</taxon>
    </lineage>
</organism>
<evidence type="ECO:0000313" key="3">
    <source>
        <dbReference type="Proteomes" id="UP001246372"/>
    </source>
</evidence>
<proteinExistence type="predicted"/>
<keyword evidence="1" id="KW-0472">Membrane</keyword>
<dbReference type="RefSeq" id="WP_315648471.1">
    <property type="nucleotide sequence ID" value="NZ_JAVXZY010000001.1"/>
</dbReference>
<evidence type="ECO:0000313" key="2">
    <source>
        <dbReference type="EMBL" id="MDT8998158.1"/>
    </source>
</evidence>
<feature type="transmembrane region" description="Helical" evidence="1">
    <location>
        <begin position="21"/>
        <end position="39"/>
    </location>
</feature>
<comment type="caution">
    <text evidence="2">The sequence shown here is derived from an EMBL/GenBank/DDBJ whole genome shotgun (WGS) entry which is preliminary data.</text>
</comment>